<dbReference type="PROSITE" id="PS50005">
    <property type="entry name" value="TPR"/>
    <property type="match status" value="2"/>
</dbReference>
<dbReference type="InterPro" id="IPR050618">
    <property type="entry name" value="Ubq-SigPath_Reg"/>
</dbReference>
<accession>A0A2Z6QU19</accession>
<dbReference type="InterPro" id="IPR013320">
    <property type="entry name" value="ConA-like_dom_sf"/>
</dbReference>
<dbReference type="InterPro" id="IPR019734">
    <property type="entry name" value="TPR_rpt"/>
</dbReference>
<feature type="domain" description="B30.2/SPRY" evidence="2">
    <location>
        <begin position="1"/>
        <end position="176"/>
    </location>
</feature>
<dbReference type="InterPro" id="IPR043136">
    <property type="entry name" value="B30.2/SPRY_sf"/>
</dbReference>
<protein>
    <recommendedName>
        <fullName evidence="2">B30.2/SPRY domain-containing protein</fullName>
    </recommendedName>
</protein>
<dbReference type="AlphaFoldDB" id="A0A2Z6QU19"/>
<feature type="repeat" description="TPR" evidence="1">
    <location>
        <begin position="220"/>
        <end position="253"/>
    </location>
</feature>
<dbReference type="Pfam" id="PF13181">
    <property type="entry name" value="TPR_8"/>
    <property type="match status" value="2"/>
</dbReference>
<dbReference type="InterPro" id="IPR011990">
    <property type="entry name" value="TPR-like_helical_dom_sf"/>
</dbReference>
<evidence type="ECO:0000259" key="2">
    <source>
        <dbReference type="PROSITE" id="PS50188"/>
    </source>
</evidence>
<proteinExistence type="predicted"/>
<dbReference type="InterPro" id="IPR001870">
    <property type="entry name" value="B30.2/SPRY"/>
</dbReference>
<dbReference type="PROSITE" id="PS50188">
    <property type="entry name" value="B302_SPRY"/>
    <property type="match status" value="1"/>
</dbReference>
<keyword evidence="4" id="KW-1185">Reference proteome</keyword>
<feature type="repeat" description="TPR" evidence="1">
    <location>
        <begin position="254"/>
        <end position="287"/>
    </location>
</feature>
<dbReference type="STRING" id="94130.A0A2Z6QU19"/>
<dbReference type="InterPro" id="IPR003877">
    <property type="entry name" value="SPRY_dom"/>
</dbReference>
<keyword evidence="1" id="KW-0802">TPR repeat</keyword>
<dbReference type="Gene3D" id="2.60.120.920">
    <property type="match status" value="1"/>
</dbReference>
<dbReference type="Proteomes" id="UP000247702">
    <property type="component" value="Unassembled WGS sequence"/>
</dbReference>
<evidence type="ECO:0000256" key="1">
    <source>
        <dbReference type="PROSITE-ProRule" id="PRU00339"/>
    </source>
</evidence>
<dbReference type="PANTHER" id="PTHR12864">
    <property type="entry name" value="RAN BINDING PROTEIN 9-RELATED"/>
    <property type="match status" value="1"/>
</dbReference>
<dbReference type="Gene3D" id="1.25.40.10">
    <property type="entry name" value="Tetratricopeptide repeat domain"/>
    <property type="match status" value="1"/>
</dbReference>
<organism evidence="3 4">
    <name type="scientific">Rhizophagus clarus</name>
    <dbReference type="NCBI Taxonomy" id="94130"/>
    <lineage>
        <taxon>Eukaryota</taxon>
        <taxon>Fungi</taxon>
        <taxon>Fungi incertae sedis</taxon>
        <taxon>Mucoromycota</taxon>
        <taxon>Glomeromycotina</taxon>
        <taxon>Glomeromycetes</taxon>
        <taxon>Glomerales</taxon>
        <taxon>Glomeraceae</taxon>
        <taxon>Rhizophagus</taxon>
    </lineage>
</organism>
<dbReference type="Pfam" id="PF00622">
    <property type="entry name" value="SPRY"/>
    <property type="match status" value="1"/>
</dbReference>
<sequence>MDLPTIWNINDKSDRLSVDSDGLGVKYTGPLENHAAIIRTNHPIPPQCRMFYFEVDIVDEGKYEIIGIGFCTNKIILDSRMPGWDDESWGYHSDDGKFYNCNGYGDLYGPLFKTGDTIGCCLNFRNNTVFYTKNGMNLGIAFQDSKNIFQNLKGTLYPCIGMKSGSLKGNFGHKNFKYTAMTDDDIDEIIKEKWIEAINLYNDDLINDFIKSFKNNQNIINILTHQGKFYFIIGKYDQALESLTNLLKLEPNNTFALKYRGEIYYITEKYEESLADLNKLMEIDANNKWLLIAYNEIIKKQLSFIIFKIKII</sequence>
<gene>
    <name evidence="3" type="ORF">RclHR1_10840003</name>
</gene>
<comment type="caution">
    <text evidence="3">The sequence shown here is derived from an EMBL/GenBank/DDBJ whole genome shotgun (WGS) entry which is preliminary data.</text>
</comment>
<dbReference type="SUPFAM" id="SSF49899">
    <property type="entry name" value="Concanavalin A-like lectins/glucanases"/>
    <property type="match status" value="1"/>
</dbReference>
<evidence type="ECO:0000313" key="3">
    <source>
        <dbReference type="EMBL" id="GBB84218.1"/>
    </source>
</evidence>
<dbReference type="EMBL" id="BEXD01000096">
    <property type="protein sequence ID" value="GBB84218.1"/>
    <property type="molecule type" value="Genomic_DNA"/>
</dbReference>
<dbReference type="SMART" id="SM00449">
    <property type="entry name" value="SPRY"/>
    <property type="match status" value="1"/>
</dbReference>
<name>A0A2Z6QU19_9GLOM</name>
<dbReference type="SUPFAM" id="SSF48452">
    <property type="entry name" value="TPR-like"/>
    <property type="match status" value="1"/>
</dbReference>
<reference evidence="3 4" key="1">
    <citation type="submission" date="2017-11" db="EMBL/GenBank/DDBJ databases">
        <title>The genome of Rhizophagus clarus HR1 reveals common genetic basis of auxotrophy among arbuscular mycorrhizal fungi.</title>
        <authorList>
            <person name="Kobayashi Y."/>
        </authorList>
    </citation>
    <scope>NUCLEOTIDE SEQUENCE [LARGE SCALE GENOMIC DNA]</scope>
    <source>
        <strain evidence="3 4">HR1</strain>
    </source>
</reference>
<dbReference type="SMART" id="SM00028">
    <property type="entry name" value="TPR"/>
    <property type="match status" value="2"/>
</dbReference>
<evidence type="ECO:0000313" key="4">
    <source>
        <dbReference type="Proteomes" id="UP000247702"/>
    </source>
</evidence>